<dbReference type="EMBL" id="UINC01001331">
    <property type="protein sequence ID" value="SUZ77848.1"/>
    <property type="molecule type" value="Genomic_DNA"/>
</dbReference>
<dbReference type="Gene3D" id="3.20.20.70">
    <property type="entry name" value="Aldolase class I"/>
    <property type="match status" value="1"/>
</dbReference>
<evidence type="ECO:0000256" key="6">
    <source>
        <dbReference type="ARBA" id="ARBA00022842"/>
    </source>
</evidence>
<gene>
    <name evidence="12" type="ORF">METZ01_LOCUS30702</name>
</gene>
<evidence type="ECO:0000256" key="3">
    <source>
        <dbReference type="ARBA" id="ARBA00012830"/>
    </source>
</evidence>
<protein>
    <recommendedName>
        <fullName evidence="3">thiamine phosphate synthase</fullName>
        <ecNumber evidence="3">2.5.1.3</ecNumber>
    </recommendedName>
</protein>
<accession>A0A381QFS2</accession>
<keyword evidence="6" id="KW-0460">Magnesium</keyword>
<dbReference type="InterPro" id="IPR034291">
    <property type="entry name" value="TMP_synthase"/>
</dbReference>
<keyword evidence="5" id="KW-0479">Metal-binding</keyword>
<reference evidence="12" key="1">
    <citation type="submission" date="2018-05" db="EMBL/GenBank/DDBJ databases">
        <authorList>
            <person name="Lanie J.A."/>
            <person name="Ng W.-L."/>
            <person name="Kazmierczak K.M."/>
            <person name="Andrzejewski T.M."/>
            <person name="Davidsen T.M."/>
            <person name="Wayne K.J."/>
            <person name="Tettelin H."/>
            <person name="Glass J.I."/>
            <person name="Rusch D."/>
            <person name="Podicherti R."/>
            <person name="Tsui H.-C.T."/>
            <person name="Winkler M.E."/>
        </authorList>
    </citation>
    <scope>NUCLEOTIDE SEQUENCE</scope>
</reference>
<evidence type="ECO:0000256" key="5">
    <source>
        <dbReference type="ARBA" id="ARBA00022723"/>
    </source>
</evidence>
<evidence type="ECO:0000256" key="2">
    <source>
        <dbReference type="ARBA" id="ARBA00005165"/>
    </source>
</evidence>
<evidence type="ECO:0000256" key="8">
    <source>
        <dbReference type="ARBA" id="ARBA00047334"/>
    </source>
</evidence>
<name>A0A381QFS2_9ZZZZ</name>
<dbReference type="GO" id="GO:0009228">
    <property type="term" value="P:thiamine biosynthetic process"/>
    <property type="evidence" value="ECO:0007669"/>
    <property type="project" value="UniProtKB-KW"/>
</dbReference>
<dbReference type="PANTHER" id="PTHR20857:SF15">
    <property type="entry name" value="THIAMINE-PHOSPHATE SYNTHASE"/>
    <property type="match status" value="1"/>
</dbReference>
<sequence length="206" mass="21831">MNFRGIYAITDDMLLANRNITASIESALQAGISMLQYRSKSELNGLQLEQICQILDLCRQHSVPLIINDDVTLCKAIGAQGVHLGDEDENLRAARITLGADAIIGVTCHDSLQAAVAAEKAGADYVAFGRFHSSKTKPEATSANVDILREAQATLSLPIVAIGGINVENGAALIEAGADMLAVIHAIFGTNEISASTQRLVDLFEA</sequence>
<dbReference type="NCBIfam" id="TIGR00693">
    <property type="entry name" value="thiE"/>
    <property type="match status" value="1"/>
</dbReference>
<dbReference type="InterPro" id="IPR022998">
    <property type="entry name" value="ThiamineP_synth_TenI"/>
</dbReference>
<organism evidence="12">
    <name type="scientific">marine metagenome</name>
    <dbReference type="NCBI Taxonomy" id="408172"/>
    <lineage>
        <taxon>unclassified sequences</taxon>
        <taxon>metagenomes</taxon>
        <taxon>ecological metagenomes</taxon>
    </lineage>
</organism>
<dbReference type="Pfam" id="PF02581">
    <property type="entry name" value="TMP-TENI"/>
    <property type="match status" value="1"/>
</dbReference>
<comment type="cofactor">
    <cofactor evidence="1">
        <name>Mg(2+)</name>
        <dbReference type="ChEBI" id="CHEBI:18420"/>
    </cofactor>
</comment>
<dbReference type="HAMAP" id="MF_00097">
    <property type="entry name" value="TMP_synthase"/>
    <property type="match status" value="1"/>
</dbReference>
<dbReference type="PANTHER" id="PTHR20857">
    <property type="entry name" value="THIAMINE-PHOSPHATE PYROPHOSPHORYLASE"/>
    <property type="match status" value="1"/>
</dbReference>
<proteinExistence type="inferred from homology"/>
<dbReference type="InterPro" id="IPR013785">
    <property type="entry name" value="Aldolase_TIM"/>
</dbReference>
<dbReference type="GO" id="GO:0009229">
    <property type="term" value="P:thiamine diphosphate biosynthetic process"/>
    <property type="evidence" value="ECO:0007669"/>
    <property type="project" value="UniProtKB-UniPathway"/>
</dbReference>
<dbReference type="GO" id="GO:0005737">
    <property type="term" value="C:cytoplasm"/>
    <property type="evidence" value="ECO:0007669"/>
    <property type="project" value="TreeGrafter"/>
</dbReference>
<evidence type="ECO:0000256" key="10">
    <source>
        <dbReference type="ARBA" id="ARBA00047883"/>
    </source>
</evidence>
<keyword evidence="4" id="KW-0808">Transferase</keyword>
<dbReference type="AlphaFoldDB" id="A0A381QFS2"/>
<comment type="pathway">
    <text evidence="2">Cofactor biosynthesis; thiamine diphosphate biosynthesis; thiamine phosphate from 4-amino-2-methyl-5-diphosphomethylpyrimidine and 4-methyl-5-(2-phosphoethyl)-thiazole: step 1/1.</text>
</comment>
<comment type="catalytic activity">
    <reaction evidence="9">
        <text>2-(2-carboxy-4-methylthiazol-5-yl)ethyl phosphate + 4-amino-2-methyl-5-(diphosphooxymethyl)pyrimidine + 2 H(+) = thiamine phosphate + CO2 + diphosphate</text>
        <dbReference type="Rhea" id="RHEA:47848"/>
        <dbReference type="ChEBI" id="CHEBI:15378"/>
        <dbReference type="ChEBI" id="CHEBI:16526"/>
        <dbReference type="ChEBI" id="CHEBI:33019"/>
        <dbReference type="ChEBI" id="CHEBI:37575"/>
        <dbReference type="ChEBI" id="CHEBI:57841"/>
        <dbReference type="ChEBI" id="CHEBI:62890"/>
        <dbReference type="EC" id="2.5.1.3"/>
    </reaction>
</comment>
<dbReference type="EC" id="2.5.1.3" evidence="3"/>
<comment type="catalytic activity">
    <reaction evidence="10">
        <text>2-[(2R,5Z)-2-carboxy-4-methylthiazol-5(2H)-ylidene]ethyl phosphate + 4-amino-2-methyl-5-(diphosphooxymethyl)pyrimidine + 2 H(+) = thiamine phosphate + CO2 + diphosphate</text>
        <dbReference type="Rhea" id="RHEA:47844"/>
        <dbReference type="ChEBI" id="CHEBI:15378"/>
        <dbReference type="ChEBI" id="CHEBI:16526"/>
        <dbReference type="ChEBI" id="CHEBI:33019"/>
        <dbReference type="ChEBI" id="CHEBI:37575"/>
        <dbReference type="ChEBI" id="CHEBI:57841"/>
        <dbReference type="ChEBI" id="CHEBI:62899"/>
        <dbReference type="EC" id="2.5.1.3"/>
    </reaction>
</comment>
<evidence type="ECO:0000313" key="12">
    <source>
        <dbReference type="EMBL" id="SUZ77848.1"/>
    </source>
</evidence>
<feature type="domain" description="Thiamine phosphate synthase/TenI" evidence="11">
    <location>
        <begin position="6"/>
        <end position="187"/>
    </location>
</feature>
<evidence type="ECO:0000256" key="9">
    <source>
        <dbReference type="ARBA" id="ARBA00047851"/>
    </source>
</evidence>
<dbReference type="GO" id="GO:0046872">
    <property type="term" value="F:metal ion binding"/>
    <property type="evidence" value="ECO:0007669"/>
    <property type="project" value="UniProtKB-KW"/>
</dbReference>
<evidence type="ECO:0000259" key="11">
    <source>
        <dbReference type="Pfam" id="PF02581"/>
    </source>
</evidence>
<dbReference type="SUPFAM" id="SSF51391">
    <property type="entry name" value="Thiamin phosphate synthase"/>
    <property type="match status" value="1"/>
</dbReference>
<keyword evidence="7" id="KW-0784">Thiamine biosynthesis</keyword>
<dbReference type="UniPathway" id="UPA00060">
    <property type="reaction ID" value="UER00141"/>
</dbReference>
<dbReference type="GO" id="GO:0004789">
    <property type="term" value="F:thiamine-phosphate diphosphorylase activity"/>
    <property type="evidence" value="ECO:0007669"/>
    <property type="project" value="UniProtKB-EC"/>
</dbReference>
<dbReference type="InterPro" id="IPR036206">
    <property type="entry name" value="ThiamineP_synth_sf"/>
</dbReference>
<comment type="catalytic activity">
    <reaction evidence="8">
        <text>4-methyl-5-(2-phosphooxyethyl)-thiazole + 4-amino-2-methyl-5-(diphosphooxymethyl)pyrimidine + H(+) = thiamine phosphate + diphosphate</text>
        <dbReference type="Rhea" id="RHEA:22328"/>
        <dbReference type="ChEBI" id="CHEBI:15378"/>
        <dbReference type="ChEBI" id="CHEBI:33019"/>
        <dbReference type="ChEBI" id="CHEBI:37575"/>
        <dbReference type="ChEBI" id="CHEBI:57841"/>
        <dbReference type="ChEBI" id="CHEBI:58296"/>
        <dbReference type="EC" id="2.5.1.3"/>
    </reaction>
</comment>
<evidence type="ECO:0000256" key="7">
    <source>
        <dbReference type="ARBA" id="ARBA00022977"/>
    </source>
</evidence>
<dbReference type="CDD" id="cd00564">
    <property type="entry name" value="TMP_TenI"/>
    <property type="match status" value="1"/>
</dbReference>
<evidence type="ECO:0000256" key="4">
    <source>
        <dbReference type="ARBA" id="ARBA00022679"/>
    </source>
</evidence>
<evidence type="ECO:0000256" key="1">
    <source>
        <dbReference type="ARBA" id="ARBA00001946"/>
    </source>
</evidence>